<evidence type="ECO:0000313" key="5">
    <source>
        <dbReference type="Proteomes" id="UP001620645"/>
    </source>
</evidence>
<keyword evidence="5" id="KW-1185">Reference proteome</keyword>
<dbReference type="SUPFAM" id="SSF56300">
    <property type="entry name" value="Metallo-dependent phosphatases"/>
    <property type="match status" value="1"/>
</dbReference>
<dbReference type="InterPro" id="IPR004843">
    <property type="entry name" value="Calcineurin-like_PHP"/>
</dbReference>
<evidence type="ECO:0000256" key="2">
    <source>
        <dbReference type="ARBA" id="ARBA00022801"/>
    </source>
</evidence>
<keyword evidence="1" id="KW-0732">Signal</keyword>
<sequence>MDKYPIKSNNLALAAQITIEKLRIFVVADAGGKVDENENHSPTEGQQSVANLMAELAEKEGLNLVLNLGDNFYENGVTKDTVNELFKTNFLNIFGNVGTKDVPWYTVAGNRDYHHLDGYDPIAPQIEMIGGKWTFPAPYYIVHYNFGINLEKSVRFVMVDTVILCGRNRRMFNDEKTFTEEIKKKSEKHFEWLENELKLANKKGVDFLFVAGHYPLYVTDGDRRFTCAKRFNELLRVHKVRAYLSGHEHNLKHLVTKFGVQVFVAGAGSRMESANEEKHVPKGYESLLKFVYPDSVKKPEEYLGGGFVAMEMDAKKKKAKVNFYAAGHIHPTKQKFVEGSKFKYTVEL</sequence>
<comment type="caution">
    <text evidence="4">The sequence shown here is derived from an EMBL/GenBank/DDBJ whole genome shotgun (WGS) entry which is preliminary data.</text>
</comment>
<keyword evidence="2" id="KW-0378">Hydrolase</keyword>
<dbReference type="InterPro" id="IPR051558">
    <property type="entry name" value="Metallophosphoesterase_PAP"/>
</dbReference>
<dbReference type="AlphaFoldDB" id="A0ABD2JBR6"/>
<dbReference type="PANTHER" id="PTHR10161:SF14">
    <property type="entry name" value="TARTRATE-RESISTANT ACID PHOSPHATASE TYPE 5"/>
    <property type="match status" value="1"/>
</dbReference>
<dbReference type="Pfam" id="PF00149">
    <property type="entry name" value="Metallophos"/>
    <property type="match status" value="1"/>
</dbReference>
<dbReference type="InterPro" id="IPR029052">
    <property type="entry name" value="Metallo-depent_PP-like"/>
</dbReference>
<gene>
    <name evidence="4" type="ORF">niasHS_009350</name>
</gene>
<dbReference type="PANTHER" id="PTHR10161">
    <property type="entry name" value="TARTRATE-RESISTANT ACID PHOSPHATASE TYPE 5"/>
    <property type="match status" value="1"/>
</dbReference>
<evidence type="ECO:0000313" key="4">
    <source>
        <dbReference type="EMBL" id="KAL3088064.1"/>
    </source>
</evidence>
<dbReference type="Proteomes" id="UP001620645">
    <property type="component" value="Unassembled WGS sequence"/>
</dbReference>
<protein>
    <recommendedName>
        <fullName evidence="3">Calcineurin-like phosphoesterase domain-containing protein</fullName>
    </recommendedName>
</protein>
<proteinExistence type="predicted"/>
<dbReference type="EMBL" id="JBICCN010000168">
    <property type="protein sequence ID" value="KAL3088064.1"/>
    <property type="molecule type" value="Genomic_DNA"/>
</dbReference>
<feature type="domain" description="Calcineurin-like phosphoesterase" evidence="3">
    <location>
        <begin position="23"/>
        <end position="250"/>
    </location>
</feature>
<evidence type="ECO:0000259" key="3">
    <source>
        <dbReference type="Pfam" id="PF00149"/>
    </source>
</evidence>
<dbReference type="Gene3D" id="3.60.21.10">
    <property type="match status" value="1"/>
</dbReference>
<accession>A0ABD2JBR6</accession>
<reference evidence="4 5" key="1">
    <citation type="submission" date="2024-10" db="EMBL/GenBank/DDBJ databases">
        <authorList>
            <person name="Kim D."/>
        </authorList>
    </citation>
    <scope>NUCLEOTIDE SEQUENCE [LARGE SCALE GENOMIC DNA]</scope>
    <source>
        <strain evidence="4">Taebaek</strain>
    </source>
</reference>
<evidence type="ECO:0000256" key="1">
    <source>
        <dbReference type="ARBA" id="ARBA00022729"/>
    </source>
</evidence>
<name>A0ABD2JBR6_HETSC</name>
<dbReference type="GO" id="GO:0016787">
    <property type="term" value="F:hydrolase activity"/>
    <property type="evidence" value="ECO:0007669"/>
    <property type="project" value="UniProtKB-KW"/>
</dbReference>
<organism evidence="4 5">
    <name type="scientific">Heterodera schachtii</name>
    <name type="common">Sugarbeet cyst nematode worm</name>
    <name type="synonym">Tylenchus schachtii</name>
    <dbReference type="NCBI Taxonomy" id="97005"/>
    <lineage>
        <taxon>Eukaryota</taxon>
        <taxon>Metazoa</taxon>
        <taxon>Ecdysozoa</taxon>
        <taxon>Nematoda</taxon>
        <taxon>Chromadorea</taxon>
        <taxon>Rhabditida</taxon>
        <taxon>Tylenchina</taxon>
        <taxon>Tylenchomorpha</taxon>
        <taxon>Tylenchoidea</taxon>
        <taxon>Heteroderidae</taxon>
        <taxon>Heteroderinae</taxon>
        <taxon>Heterodera</taxon>
    </lineage>
</organism>